<dbReference type="InterPro" id="IPR013783">
    <property type="entry name" value="Ig-like_fold"/>
</dbReference>
<proteinExistence type="predicted"/>
<feature type="domain" description="Fibronectin type-III" evidence="5">
    <location>
        <begin position="209"/>
        <end position="296"/>
    </location>
</feature>
<dbReference type="EMBL" id="BAAAZP010000075">
    <property type="protein sequence ID" value="GAA3670989.1"/>
    <property type="molecule type" value="Genomic_DNA"/>
</dbReference>
<feature type="region of interest" description="Disordered" evidence="3">
    <location>
        <begin position="19"/>
        <end position="83"/>
    </location>
</feature>
<reference evidence="7" key="1">
    <citation type="journal article" date="2019" name="Int. J. Syst. Evol. Microbiol.">
        <title>The Global Catalogue of Microorganisms (GCM) 10K type strain sequencing project: providing services to taxonomists for standard genome sequencing and annotation.</title>
        <authorList>
            <consortium name="The Broad Institute Genomics Platform"/>
            <consortium name="The Broad Institute Genome Sequencing Center for Infectious Disease"/>
            <person name="Wu L."/>
            <person name="Ma J."/>
        </authorList>
    </citation>
    <scope>NUCLEOTIDE SEQUENCE [LARGE SCALE GENOMIC DNA]</scope>
    <source>
        <strain evidence="7">JCM 16904</strain>
    </source>
</reference>
<keyword evidence="4" id="KW-0732">Signal</keyword>
<dbReference type="InterPro" id="IPR036116">
    <property type="entry name" value="FN3_sf"/>
</dbReference>
<organism evidence="6 7">
    <name type="scientific">Nonomuraea antimicrobica</name>
    <dbReference type="NCBI Taxonomy" id="561173"/>
    <lineage>
        <taxon>Bacteria</taxon>
        <taxon>Bacillati</taxon>
        <taxon>Actinomycetota</taxon>
        <taxon>Actinomycetes</taxon>
        <taxon>Streptosporangiales</taxon>
        <taxon>Streptosporangiaceae</taxon>
        <taxon>Nonomuraea</taxon>
    </lineage>
</organism>
<keyword evidence="2" id="KW-0624">Polysaccharide degradation</keyword>
<keyword evidence="7" id="KW-1185">Reference proteome</keyword>
<feature type="compositionally biased region" description="Pro residues" evidence="3">
    <location>
        <begin position="56"/>
        <end position="70"/>
    </location>
</feature>
<comment type="caution">
    <text evidence="6">The sequence shown here is derived from an EMBL/GenBank/DDBJ whole genome shotgun (WGS) entry which is preliminary data.</text>
</comment>
<dbReference type="CDD" id="cd00063">
    <property type="entry name" value="FN3"/>
    <property type="match status" value="2"/>
</dbReference>
<evidence type="ECO:0000256" key="2">
    <source>
        <dbReference type="ARBA" id="ARBA00023326"/>
    </source>
</evidence>
<dbReference type="RefSeq" id="WP_344879450.1">
    <property type="nucleotide sequence ID" value="NZ_BAAAZP010000075.1"/>
</dbReference>
<gene>
    <name evidence="6" type="ORF">GCM10022224_039020</name>
</gene>
<dbReference type="PROSITE" id="PS50853">
    <property type="entry name" value="FN3"/>
    <property type="match status" value="1"/>
</dbReference>
<sequence length="296" mass="29892">MRALAAALLALTVVACAAPPPDATPPPGSALDAAAPDAEGSDAAAPDAAASVTLPGQPPSGQPPGHPTPGRPASAGGAGPGVATARLSGVLVSPTDVELRWSETGSGAGTGTGAGERAVAGYALEFATAPEGPYTTLAFLPSGETAYTHPDLIPQTTFHYRLRPYYGPATKPVDVVLGGGPYGEAEPGWSQPRTIPGSPPGKLPTGTAAPSDLRATVTQADGVAFTWTDRTGDEEGFLLENRPANQPGFRVVALLDPDVNAFGLITLPEERRATYRVRAIRHGAPSNVVALKTGGT</sequence>
<evidence type="ECO:0000313" key="7">
    <source>
        <dbReference type="Proteomes" id="UP001500902"/>
    </source>
</evidence>
<protein>
    <recommendedName>
        <fullName evidence="5">Fibronectin type-III domain-containing protein</fullName>
    </recommendedName>
</protein>
<feature type="compositionally biased region" description="Pro residues" evidence="3">
    <location>
        <begin position="19"/>
        <end position="28"/>
    </location>
</feature>
<dbReference type="Gene3D" id="2.60.40.10">
    <property type="entry name" value="Immunoglobulins"/>
    <property type="match status" value="2"/>
</dbReference>
<dbReference type="PROSITE" id="PS51257">
    <property type="entry name" value="PROKAR_LIPOPROTEIN"/>
    <property type="match status" value="1"/>
</dbReference>
<dbReference type="SUPFAM" id="SSF49265">
    <property type="entry name" value="Fibronectin type III"/>
    <property type="match status" value="2"/>
</dbReference>
<evidence type="ECO:0000313" key="6">
    <source>
        <dbReference type="EMBL" id="GAA3670989.1"/>
    </source>
</evidence>
<feature type="chain" id="PRO_5045392874" description="Fibronectin type-III domain-containing protein" evidence="4">
    <location>
        <begin position="18"/>
        <end position="296"/>
    </location>
</feature>
<keyword evidence="1" id="KW-0326">Glycosidase</keyword>
<feature type="compositionally biased region" description="Low complexity" evidence="3">
    <location>
        <begin position="71"/>
        <end position="83"/>
    </location>
</feature>
<evidence type="ECO:0000256" key="3">
    <source>
        <dbReference type="SAM" id="MobiDB-lite"/>
    </source>
</evidence>
<feature type="compositionally biased region" description="Low complexity" evidence="3">
    <location>
        <begin position="29"/>
        <end position="51"/>
    </location>
</feature>
<accession>A0ABP7BXR8</accession>
<name>A0ABP7BXR8_9ACTN</name>
<keyword evidence="2" id="KW-0119">Carbohydrate metabolism</keyword>
<evidence type="ECO:0000259" key="5">
    <source>
        <dbReference type="PROSITE" id="PS50853"/>
    </source>
</evidence>
<dbReference type="InterPro" id="IPR003961">
    <property type="entry name" value="FN3_dom"/>
</dbReference>
<keyword evidence="1" id="KW-0378">Hydrolase</keyword>
<evidence type="ECO:0000256" key="1">
    <source>
        <dbReference type="ARBA" id="ARBA00023295"/>
    </source>
</evidence>
<dbReference type="Proteomes" id="UP001500902">
    <property type="component" value="Unassembled WGS sequence"/>
</dbReference>
<feature type="signal peptide" evidence="4">
    <location>
        <begin position="1"/>
        <end position="17"/>
    </location>
</feature>
<evidence type="ECO:0000256" key="4">
    <source>
        <dbReference type="SAM" id="SignalP"/>
    </source>
</evidence>